<evidence type="ECO:0000313" key="1">
    <source>
        <dbReference type="EMBL" id="NAS18610.1"/>
    </source>
</evidence>
<dbReference type="InterPro" id="IPR046557">
    <property type="entry name" value="DUF6711"/>
</dbReference>
<accession>A0A6L9EPM1</accession>
<name>A0A6L9EPM1_CLOBU</name>
<gene>
    <name evidence="1" type="ORF">GND98_012210</name>
</gene>
<proteinExistence type="predicted"/>
<dbReference type="AlphaFoldDB" id="A0A6L9EPM1"/>
<reference evidence="1 2" key="1">
    <citation type="submission" date="2020-01" db="EMBL/GenBank/DDBJ databases">
        <title>Genome sequence of a 1,3-propanediol producer, Clostridium butyricum S3.</title>
        <authorList>
            <person name="Zhou J."/>
        </authorList>
    </citation>
    <scope>NUCLEOTIDE SEQUENCE [LARGE SCALE GENOMIC DNA]</scope>
    <source>
        <strain evidence="1 2">S3</strain>
    </source>
</reference>
<protein>
    <recommendedName>
        <fullName evidence="3">Prophage protein</fullName>
    </recommendedName>
</protein>
<dbReference type="Pfam" id="PF20458">
    <property type="entry name" value="DUF6711"/>
    <property type="match status" value="1"/>
</dbReference>
<evidence type="ECO:0008006" key="3">
    <source>
        <dbReference type="Google" id="ProtNLM"/>
    </source>
</evidence>
<dbReference type="Proteomes" id="UP000474042">
    <property type="component" value="Unassembled WGS sequence"/>
</dbReference>
<comment type="caution">
    <text evidence="1">The sequence shown here is derived from an EMBL/GenBank/DDBJ whole genome shotgun (WGS) entry which is preliminary data.</text>
</comment>
<dbReference type="EMBL" id="WOFV02000038">
    <property type="protein sequence ID" value="NAS18610.1"/>
    <property type="molecule type" value="Genomic_DNA"/>
</dbReference>
<sequence length="116" mass="13175">MIVVNGTEIAVPKSYKVTVSDIDGESNRNANGELVRDRIAVKRKLEMEWGPLDDSEISVLLKAVKDTFFEVTFPDPQEGILTKTMYVGDRSAPAYIYDEKTKQTKWEGLNMNFIEK</sequence>
<evidence type="ECO:0000313" key="2">
    <source>
        <dbReference type="Proteomes" id="UP000474042"/>
    </source>
</evidence>
<organism evidence="1 2">
    <name type="scientific">Clostridium butyricum</name>
    <dbReference type="NCBI Taxonomy" id="1492"/>
    <lineage>
        <taxon>Bacteria</taxon>
        <taxon>Bacillati</taxon>
        <taxon>Bacillota</taxon>
        <taxon>Clostridia</taxon>
        <taxon>Eubacteriales</taxon>
        <taxon>Clostridiaceae</taxon>
        <taxon>Clostridium</taxon>
    </lineage>
</organism>